<dbReference type="InterPro" id="IPR031167">
    <property type="entry name" value="G_OBG"/>
</dbReference>
<dbReference type="FunFam" id="3.40.50.300:FF:000740">
    <property type="entry name" value="Putative GTP-binding protein 1"/>
    <property type="match status" value="1"/>
</dbReference>
<evidence type="ECO:0000259" key="5">
    <source>
        <dbReference type="PROSITE" id="PS51880"/>
    </source>
</evidence>
<dbReference type="GO" id="GO:0003924">
    <property type="term" value="F:GTPase activity"/>
    <property type="evidence" value="ECO:0007669"/>
    <property type="project" value="InterPro"/>
</dbReference>
<dbReference type="Gene3D" id="3.10.20.30">
    <property type="match status" value="1"/>
</dbReference>
<protein>
    <submittedName>
        <fullName evidence="6">Uncharacterized protein</fullName>
    </submittedName>
</protein>
<dbReference type="FunFam" id="3.10.20.30:FF:000003">
    <property type="entry name" value="Developmentally-regulated GTP-binding protein 1"/>
    <property type="match status" value="1"/>
</dbReference>
<dbReference type="PROSITE" id="PS00905">
    <property type="entry name" value="GTP1_OBG"/>
    <property type="match status" value="1"/>
</dbReference>
<dbReference type="CDD" id="cd17230">
    <property type="entry name" value="TGS_DRG1"/>
    <property type="match status" value="1"/>
</dbReference>
<dbReference type="PROSITE" id="PS51710">
    <property type="entry name" value="G_OBG"/>
    <property type="match status" value="1"/>
</dbReference>
<dbReference type="EMBL" id="RRYP01003279">
    <property type="protein sequence ID" value="TNV83954.1"/>
    <property type="molecule type" value="Genomic_DNA"/>
</dbReference>
<proteinExistence type="predicted"/>
<keyword evidence="3" id="KW-0175">Coiled coil</keyword>
<dbReference type="PROSITE" id="PS51880">
    <property type="entry name" value="TGS"/>
    <property type="match status" value="1"/>
</dbReference>
<sequence>MATLQGKIAEIEAEMARTQKNKATEGHLGLLKAKLAKLKRELIEGSKGSGGAGGEGFDVQKTGDARVGLIGFPSVGKSTLLTKLTGQFSEAADYEFTTLTCIPGTYKYKGTKIQLLDLPGIIEGAKDGKGRGKQVIGVARTCSLILIVLDAMKPMTHKHIIERELEGFGIRLNKKKPDILIKRKDKGGITVIKPPSIEMTKLSEDTVKSICHEYKISNANIQFRCNASADDLIDVIEGNRVYTPCIYVLNKIDGISIEELDLLDRVPHYVPVSAKDEWNFDELMEKIWEYLDLIRIYTKPKGQIPDYEQPVIVPRAASTVEGFCNKIHKQLAKDMKYGMVWGTSVRHNPQKCGKDHQLNDEDVVQIIKKN</sequence>
<keyword evidence="7" id="KW-1185">Reference proteome</keyword>
<dbReference type="OrthoDB" id="603at2759"/>
<dbReference type="InterPro" id="IPR012676">
    <property type="entry name" value="TGS-like"/>
</dbReference>
<accession>A0A8J8P0H7</accession>
<evidence type="ECO:0000256" key="2">
    <source>
        <dbReference type="ARBA" id="ARBA00023134"/>
    </source>
</evidence>
<dbReference type="InterPro" id="IPR006073">
    <property type="entry name" value="GTP-bd"/>
</dbReference>
<dbReference type="NCBIfam" id="TIGR00231">
    <property type="entry name" value="small_GTP"/>
    <property type="match status" value="1"/>
</dbReference>
<gene>
    <name evidence="6" type="ORF">FGO68_gene11519</name>
</gene>
<dbReference type="Pfam" id="PF16897">
    <property type="entry name" value="MMR_HSR1_Xtn"/>
    <property type="match status" value="1"/>
</dbReference>
<dbReference type="InterPro" id="IPR045001">
    <property type="entry name" value="DRG"/>
</dbReference>
<evidence type="ECO:0000313" key="7">
    <source>
        <dbReference type="Proteomes" id="UP000785679"/>
    </source>
</evidence>
<dbReference type="PANTHER" id="PTHR43127">
    <property type="entry name" value="DEVELOPMENTALLY-REGULATED GTP-BINDING PROTEIN 2"/>
    <property type="match status" value="1"/>
</dbReference>
<organism evidence="6 7">
    <name type="scientific">Halteria grandinella</name>
    <dbReference type="NCBI Taxonomy" id="5974"/>
    <lineage>
        <taxon>Eukaryota</taxon>
        <taxon>Sar</taxon>
        <taxon>Alveolata</taxon>
        <taxon>Ciliophora</taxon>
        <taxon>Intramacronucleata</taxon>
        <taxon>Spirotrichea</taxon>
        <taxon>Stichotrichia</taxon>
        <taxon>Sporadotrichida</taxon>
        <taxon>Halteriidae</taxon>
        <taxon>Halteria</taxon>
    </lineage>
</organism>
<dbReference type="InterPro" id="IPR005225">
    <property type="entry name" value="Small_GTP-bd"/>
</dbReference>
<dbReference type="InterPro" id="IPR012675">
    <property type="entry name" value="Beta-grasp_dom_sf"/>
</dbReference>
<evidence type="ECO:0000256" key="3">
    <source>
        <dbReference type="SAM" id="Coils"/>
    </source>
</evidence>
<dbReference type="GO" id="GO:0005525">
    <property type="term" value="F:GTP binding"/>
    <property type="evidence" value="ECO:0007669"/>
    <property type="project" value="UniProtKB-KW"/>
</dbReference>
<dbReference type="Gene3D" id="6.10.140.1070">
    <property type="match status" value="2"/>
</dbReference>
<dbReference type="PRINTS" id="PR00326">
    <property type="entry name" value="GTP1OBG"/>
</dbReference>
<feature type="domain" description="TGS" evidence="5">
    <location>
        <begin position="292"/>
        <end position="368"/>
    </location>
</feature>
<dbReference type="Pfam" id="PF01926">
    <property type="entry name" value="MMR_HSR1"/>
    <property type="match status" value="1"/>
</dbReference>
<dbReference type="Pfam" id="PF02824">
    <property type="entry name" value="TGS"/>
    <property type="match status" value="1"/>
</dbReference>
<dbReference type="SUPFAM" id="SSF81271">
    <property type="entry name" value="TGS-like"/>
    <property type="match status" value="1"/>
</dbReference>
<feature type="coiled-coil region" evidence="3">
    <location>
        <begin position="1"/>
        <end position="41"/>
    </location>
</feature>
<dbReference type="InterPro" id="IPR006074">
    <property type="entry name" value="GTP1-OBG_CS"/>
</dbReference>
<evidence type="ECO:0000259" key="4">
    <source>
        <dbReference type="PROSITE" id="PS51710"/>
    </source>
</evidence>
<dbReference type="InterPro" id="IPR031662">
    <property type="entry name" value="GTP-binding_2"/>
</dbReference>
<keyword evidence="2" id="KW-0342">GTP-binding</keyword>
<dbReference type="CDD" id="cd01896">
    <property type="entry name" value="DRG"/>
    <property type="match status" value="1"/>
</dbReference>
<keyword evidence="1" id="KW-0547">Nucleotide-binding</keyword>
<dbReference type="InterPro" id="IPR027417">
    <property type="entry name" value="P-loop_NTPase"/>
</dbReference>
<reference evidence="6" key="1">
    <citation type="submission" date="2019-06" db="EMBL/GenBank/DDBJ databases">
        <authorList>
            <person name="Zheng W."/>
        </authorList>
    </citation>
    <scope>NUCLEOTIDE SEQUENCE</scope>
    <source>
        <strain evidence="6">QDHG01</strain>
    </source>
</reference>
<evidence type="ECO:0000313" key="6">
    <source>
        <dbReference type="EMBL" id="TNV83954.1"/>
    </source>
</evidence>
<dbReference type="Proteomes" id="UP000785679">
    <property type="component" value="Unassembled WGS sequence"/>
</dbReference>
<name>A0A8J8P0H7_HALGN</name>
<evidence type="ECO:0000256" key="1">
    <source>
        <dbReference type="ARBA" id="ARBA00022741"/>
    </source>
</evidence>
<dbReference type="InterPro" id="IPR004095">
    <property type="entry name" value="TGS"/>
</dbReference>
<feature type="domain" description="OBG-type G" evidence="4">
    <location>
        <begin position="65"/>
        <end position="292"/>
    </location>
</feature>
<dbReference type="AlphaFoldDB" id="A0A8J8P0H7"/>
<dbReference type="SUPFAM" id="SSF52540">
    <property type="entry name" value="P-loop containing nucleoside triphosphate hydrolases"/>
    <property type="match status" value="1"/>
</dbReference>
<comment type="caution">
    <text evidence="6">The sequence shown here is derived from an EMBL/GenBank/DDBJ whole genome shotgun (WGS) entry which is preliminary data.</text>
</comment>